<evidence type="ECO:0000256" key="1">
    <source>
        <dbReference type="SAM" id="SignalP"/>
    </source>
</evidence>
<proteinExistence type="predicted"/>
<organism evidence="2 3">
    <name type="scientific">Engystomops pustulosus</name>
    <name type="common">Tungara frog</name>
    <name type="synonym">Physalaemus pustulosus</name>
    <dbReference type="NCBI Taxonomy" id="76066"/>
    <lineage>
        <taxon>Eukaryota</taxon>
        <taxon>Metazoa</taxon>
        <taxon>Chordata</taxon>
        <taxon>Craniata</taxon>
        <taxon>Vertebrata</taxon>
        <taxon>Euteleostomi</taxon>
        <taxon>Amphibia</taxon>
        <taxon>Batrachia</taxon>
        <taxon>Anura</taxon>
        <taxon>Neobatrachia</taxon>
        <taxon>Hyloidea</taxon>
        <taxon>Leptodactylidae</taxon>
        <taxon>Leiuperinae</taxon>
        <taxon>Engystomops</taxon>
    </lineage>
</organism>
<evidence type="ECO:0008006" key="4">
    <source>
        <dbReference type="Google" id="ProtNLM"/>
    </source>
</evidence>
<feature type="signal peptide" evidence="1">
    <location>
        <begin position="1"/>
        <end position="17"/>
    </location>
</feature>
<dbReference type="SUPFAM" id="SSF51092">
    <property type="entry name" value="Vitelline membrane outer protein-I (VMO-I)"/>
    <property type="match status" value="1"/>
</dbReference>
<dbReference type="AlphaFoldDB" id="A0AAV6ZJB9"/>
<protein>
    <recommendedName>
        <fullName evidence="4">Vitelline membrane outer layer protein 1 homolog</fullName>
    </recommendedName>
</protein>
<dbReference type="Proteomes" id="UP000824782">
    <property type="component" value="Unassembled WGS sequence"/>
</dbReference>
<dbReference type="EMBL" id="WNYA01001325">
    <property type="protein sequence ID" value="KAG8545968.1"/>
    <property type="molecule type" value="Genomic_DNA"/>
</dbReference>
<comment type="caution">
    <text evidence="2">The sequence shown here is derived from an EMBL/GenBank/DDBJ whole genome shotgun (WGS) entry which is preliminary data.</text>
</comment>
<name>A0AAV6ZJB9_ENGPU</name>
<dbReference type="PANTHER" id="PTHR18841">
    <property type="entry name" value="VITELLINE MEMBRANE OUTER LAYER PROTEIN I-RELATED"/>
    <property type="match status" value="1"/>
</dbReference>
<evidence type="ECO:0000313" key="3">
    <source>
        <dbReference type="Proteomes" id="UP000824782"/>
    </source>
</evidence>
<dbReference type="Pfam" id="PF03762">
    <property type="entry name" value="VOMI"/>
    <property type="match status" value="1"/>
</dbReference>
<feature type="chain" id="PRO_5043451114" description="Vitelline membrane outer layer protein 1 homolog" evidence="1">
    <location>
        <begin position="18"/>
        <end position="184"/>
    </location>
</feature>
<dbReference type="PANTHER" id="PTHR18841:SF0">
    <property type="entry name" value="VITELLINE MEMBRANE OUTER LAYER 1 HOMOLOG A-RELATED"/>
    <property type="match status" value="1"/>
</dbReference>
<dbReference type="InterPro" id="IPR005515">
    <property type="entry name" value="VOMI"/>
</dbReference>
<accession>A0AAV6ZJB9</accession>
<dbReference type="InterPro" id="IPR036706">
    <property type="entry name" value="VOMI_sf"/>
</dbReference>
<keyword evidence="1" id="KW-0732">Signal</keyword>
<dbReference type="Gene3D" id="2.100.10.20">
    <property type="entry name" value="Vitelline membrane outer layer protein I (VOMI)"/>
    <property type="match status" value="1"/>
</dbReference>
<gene>
    <name evidence="2" type="ORF">GDO81_020014</name>
</gene>
<dbReference type="GO" id="GO:0005615">
    <property type="term" value="C:extracellular space"/>
    <property type="evidence" value="ECO:0007669"/>
    <property type="project" value="TreeGrafter"/>
</dbReference>
<sequence>MLPVLLLLGTLQNLVVAETIISVPNGAPWGDWGPMETCDEDTIIQGFQLKVEKPRGRLIDDTALNGIALYCTKNSSWEVVKIIKSAEGPFGTWRPVIWCHSGFLKNFTLRVEFKVRGDNTAANNIKFTCSDGSVVEGNGLSWGTYGPWSYDCNKGLRGIQTKVQGRRGAFRDEVGLTDVKFMCR</sequence>
<keyword evidence="3" id="KW-1185">Reference proteome</keyword>
<evidence type="ECO:0000313" key="2">
    <source>
        <dbReference type="EMBL" id="KAG8545968.1"/>
    </source>
</evidence>
<reference evidence="2" key="1">
    <citation type="thesis" date="2020" institute="ProQuest LLC" country="789 East Eisenhower Parkway, Ann Arbor, MI, USA">
        <title>Comparative Genomics and Chromosome Evolution.</title>
        <authorList>
            <person name="Mudd A.B."/>
        </authorList>
    </citation>
    <scope>NUCLEOTIDE SEQUENCE</scope>
    <source>
        <strain evidence="2">237g6f4</strain>
        <tissue evidence="2">Blood</tissue>
    </source>
</reference>